<name>A0A420IXI9_9PEZI</name>
<proteinExistence type="predicted"/>
<sequence length="45" mass="4783">MSLKKSTIASSGLPPEDLCWSKNLEPMISGAKKVEMRQSNASACG</sequence>
<feature type="non-terminal residue" evidence="1">
    <location>
        <position position="45"/>
    </location>
</feature>
<dbReference type="EMBL" id="MCBQ01005705">
    <property type="protein sequence ID" value="RKF79271.1"/>
    <property type="molecule type" value="Genomic_DNA"/>
</dbReference>
<dbReference type="AlphaFoldDB" id="A0A420IXI9"/>
<gene>
    <name evidence="1" type="ORF">GcM3_057025</name>
</gene>
<protein>
    <submittedName>
        <fullName evidence="1">Uncharacterized protein</fullName>
    </submittedName>
</protein>
<evidence type="ECO:0000313" key="1">
    <source>
        <dbReference type="EMBL" id="RKF79271.1"/>
    </source>
</evidence>
<dbReference type="Proteomes" id="UP000283383">
    <property type="component" value="Unassembled WGS sequence"/>
</dbReference>
<reference evidence="1 2" key="1">
    <citation type="journal article" date="2018" name="BMC Genomics">
        <title>Comparative genome analyses reveal sequence features reflecting distinct modes of host-adaptation between dicot and monocot powdery mildew.</title>
        <authorList>
            <person name="Wu Y."/>
            <person name="Ma X."/>
            <person name="Pan Z."/>
            <person name="Kale S.D."/>
            <person name="Song Y."/>
            <person name="King H."/>
            <person name="Zhang Q."/>
            <person name="Presley C."/>
            <person name="Deng X."/>
            <person name="Wei C.I."/>
            <person name="Xiao S."/>
        </authorList>
    </citation>
    <scope>NUCLEOTIDE SEQUENCE [LARGE SCALE GENOMIC DNA]</scope>
    <source>
        <strain evidence="1">UMSG3</strain>
    </source>
</reference>
<organism evidence="1 2">
    <name type="scientific">Golovinomyces cichoracearum</name>
    <dbReference type="NCBI Taxonomy" id="62708"/>
    <lineage>
        <taxon>Eukaryota</taxon>
        <taxon>Fungi</taxon>
        <taxon>Dikarya</taxon>
        <taxon>Ascomycota</taxon>
        <taxon>Pezizomycotina</taxon>
        <taxon>Leotiomycetes</taxon>
        <taxon>Erysiphales</taxon>
        <taxon>Erysiphaceae</taxon>
        <taxon>Golovinomyces</taxon>
    </lineage>
</organism>
<keyword evidence="2" id="KW-1185">Reference proteome</keyword>
<accession>A0A420IXI9</accession>
<evidence type="ECO:0000313" key="2">
    <source>
        <dbReference type="Proteomes" id="UP000283383"/>
    </source>
</evidence>
<comment type="caution">
    <text evidence="1">The sequence shown here is derived from an EMBL/GenBank/DDBJ whole genome shotgun (WGS) entry which is preliminary data.</text>
</comment>